<reference evidence="3 4" key="1">
    <citation type="journal article" date="2020" name="Extremophiles">
        <title>Genomic analysis of Caldalkalibacillus thermarum TA2.A1 reveals aerobic alkaliphilic metabolism and evolutionary hallmarks linking alkaliphilic bacteria and plant life.</title>
        <authorList>
            <person name="de Jong S.I."/>
            <person name="van den Broek M.A."/>
            <person name="Merkel A.Y."/>
            <person name="de la Torre Cortes P."/>
            <person name="Kalamorz F."/>
            <person name="Cook G.M."/>
            <person name="van Loosdrecht M.C.M."/>
            <person name="McMillan D.G.G."/>
        </authorList>
    </citation>
    <scope>NUCLEOTIDE SEQUENCE [LARGE SCALE GENOMIC DNA]</scope>
    <source>
        <strain evidence="3 4">TA2.A1</strain>
    </source>
</reference>
<dbReference type="AlphaFoldDB" id="A0A8X8IC48"/>
<feature type="transmembrane region" description="Helical" evidence="2">
    <location>
        <begin position="79"/>
        <end position="99"/>
    </location>
</feature>
<accession>A0A8X8IC48</accession>
<feature type="region of interest" description="Disordered" evidence="1">
    <location>
        <begin position="1"/>
        <end position="26"/>
    </location>
</feature>
<gene>
    <name evidence="3" type="ORF">HUR95_05350</name>
</gene>
<protein>
    <submittedName>
        <fullName evidence="3">Uncharacterized protein</fullName>
    </submittedName>
</protein>
<keyword evidence="2" id="KW-0472">Membrane</keyword>
<evidence type="ECO:0000313" key="3">
    <source>
        <dbReference type="EMBL" id="QZT34730.1"/>
    </source>
</evidence>
<evidence type="ECO:0000256" key="1">
    <source>
        <dbReference type="SAM" id="MobiDB-lite"/>
    </source>
</evidence>
<proteinExistence type="predicted"/>
<evidence type="ECO:0000313" key="4">
    <source>
        <dbReference type="Proteomes" id="UP000825179"/>
    </source>
</evidence>
<keyword evidence="2" id="KW-0812">Transmembrane</keyword>
<dbReference type="KEGG" id="cthu:HUR95_05350"/>
<feature type="transmembrane region" description="Helical" evidence="2">
    <location>
        <begin position="55"/>
        <end position="73"/>
    </location>
</feature>
<dbReference type="EMBL" id="CP082237">
    <property type="protein sequence ID" value="QZT34730.1"/>
    <property type="molecule type" value="Genomic_DNA"/>
</dbReference>
<keyword evidence="4" id="KW-1185">Reference proteome</keyword>
<feature type="compositionally biased region" description="Basic and acidic residues" evidence="1">
    <location>
        <begin position="1"/>
        <end position="16"/>
    </location>
</feature>
<keyword evidence="2" id="KW-1133">Transmembrane helix</keyword>
<dbReference type="Proteomes" id="UP000825179">
    <property type="component" value="Chromosome"/>
</dbReference>
<organism evidence="3 4">
    <name type="scientific">Caldalkalibacillus thermarum (strain TA2.A1)</name>
    <dbReference type="NCBI Taxonomy" id="986075"/>
    <lineage>
        <taxon>Bacteria</taxon>
        <taxon>Bacillati</taxon>
        <taxon>Bacillota</taxon>
        <taxon>Bacilli</taxon>
        <taxon>Bacillales</taxon>
        <taxon>Bacillaceae</taxon>
        <taxon>Caldalkalibacillus</taxon>
    </lineage>
</organism>
<sequence>MKIWDEKAHRPSHSTESRSGNLDRGISSCPDQLEIASKEASKQIIRGGRIMKWRMWLGAVLGSVILFLIISLIQEKVYWYLLTVFLLVGLIVNFIISLFQNKHTHNENNQT</sequence>
<evidence type="ECO:0000256" key="2">
    <source>
        <dbReference type="SAM" id="Phobius"/>
    </source>
</evidence>
<name>A0A8X8IC48_CALTT</name>
<dbReference type="RefSeq" id="WP_222823071.1">
    <property type="nucleotide sequence ID" value="NZ_CP082237.1"/>
</dbReference>